<protein>
    <submittedName>
        <fullName evidence="1">Uncharacterized protein</fullName>
    </submittedName>
</protein>
<evidence type="ECO:0000313" key="2">
    <source>
        <dbReference type="Proteomes" id="UP000676336"/>
    </source>
</evidence>
<dbReference type="Proteomes" id="UP000676336">
    <property type="component" value="Unassembled WGS sequence"/>
</dbReference>
<reference evidence="1" key="1">
    <citation type="submission" date="2021-02" db="EMBL/GenBank/DDBJ databases">
        <authorList>
            <person name="Nowell W R."/>
        </authorList>
    </citation>
    <scope>NUCLEOTIDE SEQUENCE</scope>
</reference>
<organism evidence="1 2">
    <name type="scientific">Rotaria magnacalcarata</name>
    <dbReference type="NCBI Taxonomy" id="392030"/>
    <lineage>
        <taxon>Eukaryota</taxon>
        <taxon>Metazoa</taxon>
        <taxon>Spiralia</taxon>
        <taxon>Gnathifera</taxon>
        <taxon>Rotifera</taxon>
        <taxon>Eurotatoria</taxon>
        <taxon>Bdelloidea</taxon>
        <taxon>Philodinida</taxon>
        <taxon>Philodinidae</taxon>
        <taxon>Rotaria</taxon>
    </lineage>
</organism>
<dbReference type="AlphaFoldDB" id="A0A8S2YAB9"/>
<feature type="non-terminal residue" evidence="1">
    <location>
        <position position="74"/>
    </location>
</feature>
<evidence type="ECO:0000313" key="1">
    <source>
        <dbReference type="EMBL" id="CAF4543280.1"/>
    </source>
</evidence>
<comment type="caution">
    <text evidence="1">The sequence shown here is derived from an EMBL/GenBank/DDBJ whole genome shotgun (WGS) entry which is preliminary data.</text>
</comment>
<name>A0A8S2YAB9_9BILA</name>
<sequence length="74" mass="8144">MRETKGSNKHLDAAFERIEKTLATKTLSNDLLECNARTLATQLALCLQAALLIRRLPQTVSDAFCSSRLGPDRG</sequence>
<dbReference type="EMBL" id="CAJOBI010091212">
    <property type="protein sequence ID" value="CAF4543280.1"/>
    <property type="molecule type" value="Genomic_DNA"/>
</dbReference>
<accession>A0A8S2YAB9</accession>
<proteinExistence type="predicted"/>
<gene>
    <name evidence="1" type="ORF">SMN809_LOCUS36713</name>
</gene>